<sequence>MSPPTLRRLALQTAIRVADLIYDFADMPFEMALPILRNVHDPNQLAEIEKNNPEYAEKTEKLWRSFIERDIPNCEDKMIFPNNPCSWGKVYRKMMREEKERIAKDEEILRKSMQGEAIKKAKAAPLFVKKALPHARAEDETNDYIYGVKRSEYKASGWDNYDKEKKPNLKNAKNGAEALAALRRQTALAQSARTATKPLMGPAARQEALEAGKRQIKAPPASMMRGQQNLTIKPRELLPHEQAMLEERKRLSNSTTRSTIVPPRTRFANEKIAKRNAPIIHAAAAQARADQEERLRRLTQPQRKTVTVKPIQQASPPAVATKSAVPTATANTPQQKPKAASPPTAVARPAASAGAASSAAVKAAAGSASSAPKSAPQKSVVTTLASSLSPPPAEIKKRKRLDDDEPEMLEPAKPNVNLVDSPASSPPRKTMQKPKVNIFMTNKKRKL</sequence>
<feature type="compositionally biased region" description="Polar residues" evidence="1">
    <location>
        <begin position="377"/>
        <end position="388"/>
    </location>
</feature>
<dbReference type="AlphaFoldDB" id="A0AAI9E8X9"/>
<dbReference type="PANTHER" id="PTHR15141">
    <property type="entry name" value="TRANSCRIPTION ELONGATION FACTOR B POLYPEPTIDE 3"/>
    <property type="match status" value="1"/>
</dbReference>
<feature type="compositionally biased region" description="Polar residues" evidence="1">
    <location>
        <begin position="299"/>
        <end position="315"/>
    </location>
</feature>
<keyword evidence="2" id="KW-0648">Protein biosynthesis</keyword>
<name>A0AAI9E8X9_9PEZI</name>
<dbReference type="GO" id="GO:0006368">
    <property type="term" value="P:transcription elongation by RNA polymerase II"/>
    <property type="evidence" value="ECO:0007669"/>
    <property type="project" value="InterPro"/>
</dbReference>
<evidence type="ECO:0000313" key="3">
    <source>
        <dbReference type="Proteomes" id="UP001296104"/>
    </source>
</evidence>
<dbReference type="Proteomes" id="UP001296104">
    <property type="component" value="Unassembled WGS sequence"/>
</dbReference>
<dbReference type="GO" id="GO:0003746">
    <property type="term" value="F:translation elongation factor activity"/>
    <property type="evidence" value="ECO:0007669"/>
    <property type="project" value="UniProtKB-KW"/>
</dbReference>
<evidence type="ECO:0000313" key="2">
    <source>
        <dbReference type="EMBL" id="CAK3902378.1"/>
    </source>
</evidence>
<dbReference type="InterPro" id="IPR010684">
    <property type="entry name" value="RNA_pol_II_trans_fac_SIII_A"/>
</dbReference>
<comment type="caution">
    <text evidence="2">The sequence shown here is derived from an EMBL/GenBank/DDBJ whole genome shotgun (WGS) entry which is preliminary data.</text>
</comment>
<evidence type="ECO:0000256" key="1">
    <source>
        <dbReference type="SAM" id="MobiDB-lite"/>
    </source>
</evidence>
<accession>A0AAI9E8X9</accession>
<dbReference type="Pfam" id="PF06881">
    <property type="entry name" value="Elongin_A"/>
    <property type="match status" value="1"/>
</dbReference>
<reference evidence="2" key="1">
    <citation type="submission" date="2023-11" db="EMBL/GenBank/DDBJ databases">
        <authorList>
            <person name="Alioto T."/>
            <person name="Alioto T."/>
            <person name="Gomez Garrido J."/>
        </authorList>
    </citation>
    <scope>NUCLEOTIDE SEQUENCE</scope>
</reference>
<dbReference type="Gene3D" id="6.10.250.3180">
    <property type="match status" value="1"/>
</dbReference>
<gene>
    <name evidence="2" type="ORF">LECACI_7A002482</name>
</gene>
<dbReference type="EMBL" id="CAVMBE010000011">
    <property type="protein sequence ID" value="CAK3902378.1"/>
    <property type="molecule type" value="Genomic_DNA"/>
</dbReference>
<feature type="region of interest" description="Disordered" evidence="1">
    <location>
        <begin position="298"/>
        <end position="447"/>
    </location>
</feature>
<keyword evidence="2" id="KW-0251">Elongation factor</keyword>
<dbReference type="PANTHER" id="PTHR15141:SF76">
    <property type="entry name" value="TRANSCRIPTION ELONGATION FACTOR B POLYPEPTIDE 3"/>
    <property type="match status" value="1"/>
</dbReference>
<dbReference type="GO" id="GO:0070449">
    <property type="term" value="C:elongin complex"/>
    <property type="evidence" value="ECO:0007669"/>
    <property type="project" value="InterPro"/>
</dbReference>
<keyword evidence="3" id="KW-1185">Reference proteome</keyword>
<feature type="compositionally biased region" description="Low complexity" evidence="1">
    <location>
        <begin position="339"/>
        <end position="376"/>
    </location>
</feature>
<protein>
    <submittedName>
        <fullName evidence="2">Transcription elongation factor B polypeptide 3</fullName>
    </submittedName>
</protein>
<feature type="compositionally biased region" description="Polar residues" evidence="1">
    <location>
        <begin position="324"/>
        <end position="335"/>
    </location>
</feature>
<organism evidence="2 3">
    <name type="scientific">Lecanosticta acicola</name>
    <dbReference type="NCBI Taxonomy" id="111012"/>
    <lineage>
        <taxon>Eukaryota</taxon>
        <taxon>Fungi</taxon>
        <taxon>Dikarya</taxon>
        <taxon>Ascomycota</taxon>
        <taxon>Pezizomycotina</taxon>
        <taxon>Dothideomycetes</taxon>
        <taxon>Dothideomycetidae</taxon>
        <taxon>Mycosphaerellales</taxon>
        <taxon>Mycosphaerellaceae</taxon>
        <taxon>Lecanosticta</taxon>
    </lineage>
</organism>
<proteinExistence type="predicted"/>
<dbReference type="InterPro" id="IPR051870">
    <property type="entry name" value="Elongin-A_domain"/>
</dbReference>